<dbReference type="SUPFAM" id="SSF54117">
    <property type="entry name" value="Interleukin 8-like chemokines"/>
    <property type="match status" value="1"/>
</dbReference>
<dbReference type="Gene3D" id="2.40.50.40">
    <property type="match status" value="1"/>
</dbReference>
<dbReference type="InterPro" id="IPR001811">
    <property type="entry name" value="Chemokine_IL8-like_dom"/>
</dbReference>
<organism evidence="2 3">
    <name type="scientific">Simian cytomegalovirus (strain Colburn)</name>
    <dbReference type="NCBI Taxonomy" id="50292"/>
    <lineage>
        <taxon>Viruses</taxon>
        <taxon>Duplodnaviria</taxon>
        <taxon>Heunggongvirae</taxon>
        <taxon>Peploviricota</taxon>
        <taxon>Herviviricetes</taxon>
        <taxon>Herpesvirales</taxon>
        <taxon>Orthoherpesviridae</taxon>
        <taxon>Betaherpesvirinae</taxon>
        <taxon>Cytomegalovirus</taxon>
        <taxon>Cytomegalovirus cercopithecinebeta5</taxon>
    </lineage>
</organism>
<evidence type="ECO:0000259" key="1">
    <source>
        <dbReference type="Pfam" id="PF00048"/>
    </source>
</evidence>
<gene>
    <name evidence="2" type="primary">UL146B</name>
</gene>
<dbReference type="GO" id="GO:0008009">
    <property type="term" value="F:chemokine activity"/>
    <property type="evidence" value="ECO:0007669"/>
    <property type="project" value="InterPro"/>
</dbReference>
<protein>
    <submittedName>
        <fullName evidence="2">Chemokine vCXCL5</fullName>
    </submittedName>
</protein>
<reference evidence="2" key="1">
    <citation type="submission" date="2011-12" db="EMBL/GenBank/DDBJ databases">
        <title>Comparative genomics of primate cytomegaloviruses.</title>
        <authorList>
            <person name="Davison A.J."/>
            <person name="Holton M."/>
            <person name="Dolan A."/>
            <person name="Dargan D.J."/>
            <person name="Gatherer D."/>
            <person name="Hayward G.S."/>
        </authorList>
    </citation>
    <scope>NUCLEOTIDE SEQUENCE [LARGE SCALE GENOMIC DNA]</scope>
    <source>
        <strain evidence="2">Colburn</strain>
    </source>
</reference>
<proteinExistence type="predicted"/>
<dbReference type="Pfam" id="PF00048">
    <property type="entry name" value="IL8"/>
    <property type="match status" value="1"/>
</dbReference>
<accession>G8XU20</accession>
<feature type="domain" description="Chemokine interleukin-8-like" evidence="1">
    <location>
        <begin position="30"/>
        <end position="85"/>
    </location>
</feature>
<dbReference type="Proteomes" id="UP000113346">
    <property type="component" value="Segment"/>
</dbReference>
<name>G8XU20_SCMVC</name>
<sequence>MNTSRLTVGAIVCLCVLLSGLHTAWGRELRCSCVRYYHGIPWTATCVYLKPKSAVCDRYELIVYNKSPTKTCVRVKNPSVFDKINEHAWFKVTNKPGTKQISLRRQNTPCSVVQ</sequence>
<evidence type="ECO:0000313" key="2">
    <source>
        <dbReference type="EMBL" id="AEV80660.1"/>
    </source>
</evidence>
<evidence type="ECO:0000313" key="3">
    <source>
        <dbReference type="Proteomes" id="UP000113346"/>
    </source>
</evidence>
<dbReference type="EMBL" id="FJ483969">
    <property type="protein sequence ID" value="AEV80660.1"/>
    <property type="molecule type" value="Genomic_DNA"/>
</dbReference>
<organismHost>
    <name type="scientific">Macaca</name>
    <name type="common">macaques</name>
    <dbReference type="NCBI Taxonomy" id="9539"/>
</organismHost>
<dbReference type="GO" id="GO:0005576">
    <property type="term" value="C:extracellular region"/>
    <property type="evidence" value="ECO:0007669"/>
    <property type="project" value="InterPro"/>
</dbReference>
<dbReference type="InterPro" id="IPR036048">
    <property type="entry name" value="Interleukin_8-like_sf"/>
</dbReference>
<dbReference type="GO" id="GO:0006955">
    <property type="term" value="P:immune response"/>
    <property type="evidence" value="ECO:0007669"/>
    <property type="project" value="InterPro"/>
</dbReference>